<accession>A0A381XTV5</accession>
<name>A0A381XTV5_9ZZZZ</name>
<sequence>MGTLCVNKTKAQIRTVVASTFDVWYNSIANQTFLLKDGTPELHSDNSTVYTLPATVWEIEQFIAERTYATRRWNRGHGRVALHCFENDWAIYASQKDTRMFMGQEGKHPLYPNLDFHYHHLGIYPNEDCTRNFFGWFDFCGNPTQERLDIITHPKNFVHNSVVFATFPCAWRLRDTVQSDVLDTALDLAGEDDELCNHA</sequence>
<dbReference type="AlphaFoldDB" id="A0A381XTV5"/>
<dbReference type="EMBL" id="UINC01016377">
    <property type="protein sequence ID" value="SVA68226.1"/>
    <property type="molecule type" value="Genomic_DNA"/>
</dbReference>
<evidence type="ECO:0000313" key="1">
    <source>
        <dbReference type="EMBL" id="SVA68226.1"/>
    </source>
</evidence>
<feature type="non-terminal residue" evidence="1">
    <location>
        <position position="199"/>
    </location>
</feature>
<protein>
    <submittedName>
        <fullName evidence="1">Uncharacterized protein</fullName>
    </submittedName>
</protein>
<reference evidence="1" key="1">
    <citation type="submission" date="2018-05" db="EMBL/GenBank/DDBJ databases">
        <authorList>
            <person name="Lanie J.A."/>
            <person name="Ng W.-L."/>
            <person name="Kazmierczak K.M."/>
            <person name="Andrzejewski T.M."/>
            <person name="Davidsen T.M."/>
            <person name="Wayne K.J."/>
            <person name="Tettelin H."/>
            <person name="Glass J.I."/>
            <person name="Rusch D."/>
            <person name="Podicherti R."/>
            <person name="Tsui H.-C.T."/>
            <person name="Winkler M.E."/>
        </authorList>
    </citation>
    <scope>NUCLEOTIDE SEQUENCE</scope>
</reference>
<organism evidence="1">
    <name type="scientific">marine metagenome</name>
    <dbReference type="NCBI Taxonomy" id="408172"/>
    <lineage>
        <taxon>unclassified sequences</taxon>
        <taxon>metagenomes</taxon>
        <taxon>ecological metagenomes</taxon>
    </lineage>
</organism>
<gene>
    <name evidence="1" type="ORF">METZ01_LOCUS121080</name>
</gene>
<proteinExistence type="predicted"/>